<dbReference type="InterPro" id="IPR050721">
    <property type="entry name" value="Trk_Ktr_HKT_K-transport"/>
</dbReference>
<evidence type="ECO:0000313" key="4">
    <source>
        <dbReference type="EMBL" id="TKR26067.1"/>
    </source>
</evidence>
<feature type="transmembrane region" description="Helical" evidence="1">
    <location>
        <begin position="46"/>
        <end position="64"/>
    </location>
</feature>
<dbReference type="SUPFAM" id="SSF81324">
    <property type="entry name" value="Voltage-gated potassium channels"/>
    <property type="match status" value="1"/>
</dbReference>
<dbReference type="InterPro" id="IPR006037">
    <property type="entry name" value="RCK_C"/>
</dbReference>
<proteinExistence type="predicted"/>
<evidence type="ECO:0000259" key="2">
    <source>
        <dbReference type="PROSITE" id="PS51201"/>
    </source>
</evidence>
<dbReference type="PANTHER" id="PTHR43833:SF9">
    <property type="entry name" value="POTASSIUM CHANNEL PROTEIN YUGO-RELATED"/>
    <property type="match status" value="1"/>
</dbReference>
<feature type="transmembrane region" description="Helical" evidence="1">
    <location>
        <begin position="76"/>
        <end position="101"/>
    </location>
</feature>
<keyword evidence="5" id="KW-1185">Reference proteome</keyword>
<dbReference type="OrthoDB" id="43518at2157"/>
<dbReference type="PROSITE" id="PS51201">
    <property type="entry name" value="RCK_N"/>
    <property type="match status" value="2"/>
</dbReference>
<dbReference type="SUPFAM" id="SSF51735">
    <property type="entry name" value="NAD(P)-binding Rossmann-fold domains"/>
    <property type="match status" value="2"/>
</dbReference>
<dbReference type="Gene3D" id="3.40.50.720">
    <property type="entry name" value="NAD(P)-binding Rossmann-like Domain"/>
    <property type="match status" value="2"/>
</dbReference>
<dbReference type="Pfam" id="PF02080">
    <property type="entry name" value="TrkA_C"/>
    <property type="match status" value="2"/>
</dbReference>
<dbReference type="EMBL" id="QKNX01000002">
    <property type="protein sequence ID" value="TKR26067.1"/>
    <property type="molecule type" value="Genomic_DNA"/>
</dbReference>
<dbReference type="InterPro" id="IPR036291">
    <property type="entry name" value="NAD(P)-bd_dom_sf"/>
</dbReference>
<dbReference type="GO" id="GO:0008324">
    <property type="term" value="F:monoatomic cation transmembrane transporter activity"/>
    <property type="evidence" value="ECO:0007669"/>
    <property type="project" value="InterPro"/>
</dbReference>
<name>A0A4U5JEG7_9EURY</name>
<dbReference type="Gene3D" id="3.30.70.1450">
    <property type="entry name" value="Regulator of K+ conductance, C-terminal domain"/>
    <property type="match status" value="2"/>
</dbReference>
<dbReference type="InterPro" id="IPR036721">
    <property type="entry name" value="RCK_C_sf"/>
</dbReference>
<dbReference type="Pfam" id="PF02254">
    <property type="entry name" value="TrkA_N"/>
    <property type="match status" value="2"/>
</dbReference>
<feature type="domain" description="RCK C-terminal" evidence="3">
    <location>
        <begin position="254"/>
        <end position="339"/>
    </location>
</feature>
<feature type="domain" description="RCK N-terminal" evidence="2">
    <location>
        <begin position="118"/>
        <end position="233"/>
    </location>
</feature>
<evidence type="ECO:0000256" key="1">
    <source>
        <dbReference type="SAM" id="Phobius"/>
    </source>
</evidence>
<keyword evidence="1" id="KW-0472">Membrane</keyword>
<dbReference type="PANTHER" id="PTHR43833">
    <property type="entry name" value="POTASSIUM CHANNEL PROTEIN 2-RELATED-RELATED"/>
    <property type="match status" value="1"/>
</dbReference>
<dbReference type="AlphaFoldDB" id="A0A4U5JEG7"/>
<feature type="domain" description="RCK N-terminal" evidence="2">
    <location>
        <begin position="346"/>
        <end position="454"/>
    </location>
</feature>
<feature type="domain" description="RCK C-terminal" evidence="3">
    <location>
        <begin position="469"/>
        <end position="551"/>
    </location>
</feature>
<dbReference type="SUPFAM" id="SSF116726">
    <property type="entry name" value="TrkA C-terminal domain-like"/>
    <property type="match status" value="2"/>
</dbReference>
<keyword evidence="1" id="KW-1133">Transmembrane helix</keyword>
<sequence length="551" mass="58883">MSRVKRRAVYYVAFIAVLILVAAAAYDFGMRTFEPGPYPPPGTEISLLHSMQVVVETFTATGYGSDSPWQSVQMNLLVMLLDVTGVGLFFLALPAVLLPLFKDALSPSVPTEIDATVDDHVIVCSDTSRAEALIDELDANGLDHVFIDPDRDRAMDLAADGYRVIHGDPESTEALERAHIGDARALVADVSDRVDASIVLAAEEATGDSTVISVVEDAETATYHRLAGADHVLTPRRVLGDGLAGKLTTGVRADLGEAVRVGDDFEIVELPIHRNGSLVGRTIADSGLRETYGVNVIGAWSYGEFETPPPLDQPLDSSTVLLLAGGSEGIERLRTAERSTVRRPNRGETIVAGYGEVGQTVAAALSRAGVPHTTVDIRDFDGVDVVGDVTDPDVLESAGIERAASIVLALSDDTLTEFATLVVRDRAPDVEVIARADRTDAVRKTYRAGADYVLSLATVSGRSIASRIIDDEEIMSMDTNVQLVRTTAPALDGEIIENAGIRERTGCTVVAIERNGTVHTDLDGAFRLDPGDELVIAGTDAATNRFVERYC</sequence>
<protein>
    <submittedName>
        <fullName evidence="4">TrkA family potassium uptake protein</fullName>
    </submittedName>
</protein>
<accession>A0A4U5JEG7</accession>
<keyword evidence="1" id="KW-0812">Transmembrane</keyword>
<comment type="caution">
    <text evidence="4">The sequence shown here is derived from an EMBL/GenBank/DDBJ whole genome shotgun (WGS) entry which is preliminary data.</text>
</comment>
<dbReference type="PROSITE" id="PS51202">
    <property type="entry name" value="RCK_C"/>
    <property type="match status" value="2"/>
</dbReference>
<organism evidence="4 5">
    <name type="scientific">Natronomonas salsuginis</name>
    <dbReference type="NCBI Taxonomy" id="2217661"/>
    <lineage>
        <taxon>Archaea</taxon>
        <taxon>Methanobacteriati</taxon>
        <taxon>Methanobacteriota</taxon>
        <taxon>Stenosarchaea group</taxon>
        <taxon>Halobacteria</taxon>
        <taxon>Halobacteriales</taxon>
        <taxon>Natronomonadaceae</taxon>
        <taxon>Natronomonas</taxon>
    </lineage>
</organism>
<dbReference type="Proteomes" id="UP000308037">
    <property type="component" value="Unassembled WGS sequence"/>
</dbReference>
<dbReference type="GO" id="GO:0006813">
    <property type="term" value="P:potassium ion transport"/>
    <property type="evidence" value="ECO:0007669"/>
    <property type="project" value="InterPro"/>
</dbReference>
<evidence type="ECO:0000259" key="3">
    <source>
        <dbReference type="PROSITE" id="PS51202"/>
    </source>
</evidence>
<feature type="transmembrane region" description="Helical" evidence="1">
    <location>
        <begin position="9"/>
        <end position="26"/>
    </location>
</feature>
<reference evidence="4 5" key="1">
    <citation type="submission" date="2019-04" db="EMBL/GenBank/DDBJ databases">
        <title>Natronomonas sp. F20-122 a newhaloarchaeon isolated from a saline saltern of Isla Bacuta, Huelva, Spain.</title>
        <authorList>
            <person name="Duran-Viseras A."/>
            <person name="Sanchez-Porro C."/>
            <person name="Ventosa A."/>
        </authorList>
    </citation>
    <scope>NUCLEOTIDE SEQUENCE [LARGE SCALE GENOMIC DNA]</scope>
    <source>
        <strain evidence="4 5">F20-122</strain>
    </source>
</reference>
<evidence type="ECO:0000313" key="5">
    <source>
        <dbReference type="Proteomes" id="UP000308037"/>
    </source>
</evidence>
<gene>
    <name evidence="4" type="ORF">DM868_06120</name>
</gene>
<dbReference type="RefSeq" id="WP_137275985.1">
    <property type="nucleotide sequence ID" value="NZ_QKNX01000002.1"/>
</dbReference>
<dbReference type="InterPro" id="IPR003148">
    <property type="entry name" value="RCK_N"/>
</dbReference>